<dbReference type="EMBL" id="JAVIJP010000005">
    <property type="protein sequence ID" value="KAL3653177.1"/>
    <property type="molecule type" value="Genomic_DNA"/>
</dbReference>
<feature type="transmembrane region" description="Helical" evidence="9">
    <location>
        <begin position="150"/>
        <end position="167"/>
    </location>
</feature>
<feature type="transmembrane region" description="Helical" evidence="9">
    <location>
        <begin position="337"/>
        <end position="363"/>
    </location>
</feature>
<comment type="subcellular location">
    <subcellularLocation>
        <location evidence="1">Endomembrane system</location>
        <topology evidence="1">Multi-pass membrane protein</topology>
    </subcellularLocation>
</comment>
<evidence type="ECO:0000256" key="3">
    <source>
        <dbReference type="ARBA" id="ARBA00022692"/>
    </source>
</evidence>
<dbReference type="GO" id="GO:0016740">
    <property type="term" value="F:transferase activity"/>
    <property type="evidence" value="ECO:0007669"/>
    <property type="project" value="UniProtKB-ARBA"/>
</dbReference>
<dbReference type="Gene3D" id="1.20.120.1630">
    <property type="match status" value="1"/>
</dbReference>
<keyword evidence="2" id="KW-0444">Lipid biosynthesis</keyword>
<keyword evidence="4 9" id="KW-1133">Transmembrane helix</keyword>
<dbReference type="GO" id="GO:0008654">
    <property type="term" value="P:phospholipid biosynthetic process"/>
    <property type="evidence" value="ECO:0007669"/>
    <property type="project" value="UniProtKB-KW"/>
</dbReference>
<dbReference type="GO" id="GO:0012505">
    <property type="term" value="C:endomembrane system"/>
    <property type="evidence" value="ECO:0007669"/>
    <property type="project" value="UniProtKB-SubCell"/>
</dbReference>
<dbReference type="PANTHER" id="PTHR12714:SF11">
    <property type="entry name" value="PROTEIN C-TERMINAL S-ISOPRENYLCYSTEINE CARBOXYL O-METHYLTRANSFERASE"/>
    <property type="match status" value="1"/>
</dbReference>
<dbReference type="Pfam" id="PF04191">
    <property type="entry name" value="PEMT"/>
    <property type="match status" value="1"/>
</dbReference>
<dbReference type="InterPro" id="IPR007318">
    <property type="entry name" value="Phopholipid_MeTrfase"/>
</dbReference>
<keyword evidence="11" id="KW-1185">Reference proteome</keyword>
<evidence type="ECO:0000256" key="6">
    <source>
        <dbReference type="ARBA" id="ARBA00023136"/>
    </source>
</evidence>
<evidence type="ECO:0000256" key="4">
    <source>
        <dbReference type="ARBA" id="ARBA00022989"/>
    </source>
</evidence>
<keyword evidence="8" id="KW-1208">Phospholipid metabolism</keyword>
<accession>A0ABD3EFL1</accession>
<organism evidence="10 11">
    <name type="scientific">Castilleja foliolosa</name>
    <dbReference type="NCBI Taxonomy" id="1961234"/>
    <lineage>
        <taxon>Eukaryota</taxon>
        <taxon>Viridiplantae</taxon>
        <taxon>Streptophyta</taxon>
        <taxon>Embryophyta</taxon>
        <taxon>Tracheophyta</taxon>
        <taxon>Spermatophyta</taxon>
        <taxon>Magnoliopsida</taxon>
        <taxon>eudicotyledons</taxon>
        <taxon>Gunneridae</taxon>
        <taxon>Pentapetalae</taxon>
        <taxon>asterids</taxon>
        <taxon>lamiids</taxon>
        <taxon>Lamiales</taxon>
        <taxon>Orobanchaceae</taxon>
        <taxon>Pedicularideae</taxon>
        <taxon>Castillejinae</taxon>
        <taxon>Castilleja</taxon>
    </lineage>
</organism>
<feature type="transmembrane region" description="Helical" evidence="9">
    <location>
        <begin position="179"/>
        <end position="196"/>
    </location>
</feature>
<dbReference type="AlphaFoldDB" id="A0ABD3EFL1"/>
<keyword evidence="3 9" id="KW-0812">Transmembrane</keyword>
<dbReference type="PANTHER" id="PTHR12714">
    <property type="entry name" value="PROTEIN-S ISOPRENYLCYSTEINE O-METHYLTRANSFERASE"/>
    <property type="match status" value="1"/>
</dbReference>
<evidence type="ECO:0000313" key="10">
    <source>
        <dbReference type="EMBL" id="KAL3653177.1"/>
    </source>
</evidence>
<evidence type="ECO:0000256" key="2">
    <source>
        <dbReference type="ARBA" id="ARBA00022516"/>
    </source>
</evidence>
<feature type="transmembrane region" description="Helical" evidence="9">
    <location>
        <begin position="287"/>
        <end position="306"/>
    </location>
</feature>
<evidence type="ECO:0000256" key="7">
    <source>
        <dbReference type="ARBA" id="ARBA00023209"/>
    </source>
</evidence>
<evidence type="ECO:0000313" key="11">
    <source>
        <dbReference type="Proteomes" id="UP001632038"/>
    </source>
</evidence>
<proteinExistence type="predicted"/>
<feature type="transmembrane region" description="Helical" evidence="9">
    <location>
        <begin position="208"/>
        <end position="227"/>
    </location>
</feature>
<keyword evidence="7" id="KW-0594">Phospholipid biosynthesis</keyword>
<gene>
    <name evidence="10" type="ORF">CASFOL_002858</name>
</gene>
<evidence type="ECO:0000256" key="9">
    <source>
        <dbReference type="SAM" id="Phobius"/>
    </source>
</evidence>
<evidence type="ECO:0008006" key="12">
    <source>
        <dbReference type="Google" id="ProtNLM"/>
    </source>
</evidence>
<sequence>MEAVICSKVIPFSSTLPQSRHLLSVRPFNKHLQRKGLSLKNSLPQSNSMLILTSLKNPFRIGSVISSLSPLSSRIIRRPIKCSISSSTSPTDNTDALNPLLNSLKSRLSQLTPVGICKWVLAFSVAVATSKWTVNLLLNPFFWTYFSWTWLFWPWMVAIALAIYGAYSFTKYYLNGEASIFEQLSIVTSAFTWLTLVPPAHFNGFLEGWPFVFFFAYHYFFFLNVSVRKRLYGDYYAREHDAKWDISLPSWQKLLFCVGVVVGHWLAAFEGTELHLLPGGWANNLGIWGLIMLAVFMQYHSTLYLAKYSEKVVVPTAVVQFGPYRFLRHPIYASTMLLFVSYFAALRAPMSALFIVGVCLVYYGEKAKMEEGLMLETFGERYNEYMSKVRYKLIPFLY</sequence>
<keyword evidence="5" id="KW-0443">Lipid metabolism</keyword>
<reference evidence="11" key="1">
    <citation type="journal article" date="2024" name="IScience">
        <title>Strigolactones Initiate the Formation of Haustorium-like Structures in Castilleja.</title>
        <authorList>
            <person name="Buerger M."/>
            <person name="Peterson D."/>
            <person name="Chory J."/>
        </authorList>
    </citation>
    <scope>NUCLEOTIDE SEQUENCE [LARGE SCALE GENOMIC DNA]</scope>
</reference>
<evidence type="ECO:0000256" key="5">
    <source>
        <dbReference type="ARBA" id="ARBA00023098"/>
    </source>
</evidence>
<evidence type="ECO:0000256" key="8">
    <source>
        <dbReference type="ARBA" id="ARBA00023264"/>
    </source>
</evidence>
<evidence type="ECO:0000256" key="1">
    <source>
        <dbReference type="ARBA" id="ARBA00004127"/>
    </source>
</evidence>
<comment type="caution">
    <text evidence="10">The sequence shown here is derived from an EMBL/GenBank/DDBJ whole genome shotgun (WGS) entry which is preliminary data.</text>
</comment>
<feature type="transmembrane region" description="Helical" evidence="9">
    <location>
        <begin position="248"/>
        <end position="267"/>
    </location>
</feature>
<name>A0ABD3EFL1_9LAMI</name>
<protein>
    <recommendedName>
        <fullName evidence="12">Protein-S-isoprenylcysteine O-methyltransferase</fullName>
    </recommendedName>
</protein>
<keyword evidence="6 9" id="KW-0472">Membrane</keyword>
<dbReference type="Proteomes" id="UP001632038">
    <property type="component" value="Unassembled WGS sequence"/>
</dbReference>
<feature type="transmembrane region" description="Helical" evidence="9">
    <location>
        <begin position="111"/>
        <end position="130"/>
    </location>
</feature>